<evidence type="ECO:0000313" key="1">
    <source>
        <dbReference type="EMBL" id="MCY9230587.1"/>
    </source>
</evidence>
<evidence type="ECO:0000313" key="2">
    <source>
        <dbReference type="Proteomes" id="UP001066278"/>
    </source>
</evidence>
<name>A0A9Q4HWB6_9BACI</name>
<comment type="caution">
    <text evidence="1">The sequence shown here is derived from an EMBL/GenBank/DDBJ whole genome shotgun (WGS) entry which is preliminary data.</text>
</comment>
<dbReference type="AlphaFoldDB" id="A0A9Q4HWB6"/>
<dbReference type="EMBL" id="JALAXJ010000016">
    <property type="protein sequence ID" value="MCY9230587.1"/>
    <property type="molecule type" value="Genomic_DNA"/>
</dbReference>
<protein>
    <submittedName>
        <fullName evidence="1">Phage major capsid protein</fullName>
    </submittedName>
</protein>
<organism evidence="1 2">
    <name type="scientific">Bacillus inaquosorum</name>
    <dbReference type="NCBI Taxonomy" id="483913"/>
    <lineage>
        <taxon>Bacteria</taxon>
        <taxon>Bacillati</taxon>
        <taxon>Bacillota</taxon>
        <taxon>Bacilli</taxon>
        <taxon>Bacillales</taxon>
        <taxon>Bacillaceae</taxon>
        <taxon>Bacillus</taxon>
    </lineage>
</organism>
<sequence>MRNQEIIRKAEMSLSALKSGGLMNPAQASAFIR</sequence>
<accession>A0A9Q4HWB6</accession>
<proteinExistence type="predicted"/>
<reference evidence="1" key="1">
    <citation type="submission" date="2022-02" db="EMBL/GenBank/DDBJ databases">
        <title>Crop Bioprotection Bacillus Genome Sequencing.</title>
        <authorList>
            <person name="Dunlap C."/>
        </authorList>
    </citation>
    <scope>NUCLEOTIDE SEQUENCE</scope>
    <source>
        <strain evidence="1">T20C13</strain>
    </source>
</reference>
<dbReference type="Proteomes" id="UP001066278">
    <property type="component" value="Unassembled WGS sequence"/>
</dbReference>
<feature type="non-terminal residue" evidence="1">
    <location>
        <position position="33"/>
    </location>
</feature>
<gene>
    <name evidence="1" type="ORF">MOE99_14770</name>
</gene>